<dbReference type="EMBL" id="KZ345767">
    <property type="protein sequence ID" value="PIO72111.1"/>
    <property type="molecule type" value="Genomic_DNA"/>
</dbReference>
<accession>A0A2G9UPB7</accession>
<evidence type="ECO:0000313" key="2">
    <source>
        <dbReference type="Proteomes" id="UP000230423"/>
    </source>
</evidence>
<reference evidence="1 2" key="1">
    <citation type="submission" date="2015-09" db="EMBL/GenBank/DDBJ databases">
        <title>Draft genome of the parasitic nematode Teladorsagia circumcincta isolate WARC Sus (inbred).</title>
        <authorList>
            <person name="Mitreva M."/>
        </authorList>
    </citation>
    <scope>NUCLEOTIDE SEQUENCE [LARGE SCALE GENOMIC DNA]</scope>
    <source>
        <strain evidence="1 2">S</strain>
    </source>
</reference>
<gene>
    <name evidence="1" type="ORF">TELCIR_05977</name>
</gene>
<evidence type="ECO:0000313" key="1">
    <source>
        <dbReference type="EMBL" id="PIO72111.1"/>
    </source>
</evidence>
<name>A0A2G9UPB7_TELCI</name>
<dbReference type="OrthoDB" id="1601at2759"/>
<keyword evidence="2" id="KW-1185">Reference proteome</keyword>
<sequence>MDQLSKLVSRLETVTAKLENLGQAKPQLAPKPPHLGGGGNAVVALPEIANIQDLVKMEALLLNAKRTGGSGFYHD</sequence>
<organism evidence="1 2">
    <name type="scientific">Teladorsagia circumcincta</name>
    <name type="common">Brown stomach worm</name>
    <name type="synonym">Ostertagia circumcincta</name>
    <dbReference type="NCBI Taxonomy" id="45464"/>
    <lineage>
        <taxon>Eukaryota</taxon>
        <taxon>Metazoa</taxon>
        <taxon>Ecdysozoa</taxon>
        <taxon>Nematoda</taxon>
        <taxon>Chromadorea</taxon>
        <taxon>Rhabditida</taxon>
        <taxon>Rhabditina</taxon>
        <taxon>Rhabditomorpha</taxon>
        <taxon>Strongyloidea</taxon>
        <taxon>Trichostrongylidae</taxon>
        <taxon>Teladorsagia</taxon>
    </lineage>
</organism>
<dbReference type="GO" id="GO:0007010">
    <property type="term" value="P:cytoskeleton organization"/>
    <property type="evidence" value="ECO:0007669"/>
    <property type="project" value="InterPro"/>
</dbReference>
<dbReference type="GO" id="GO:0003779">
    <property type="term" value="F:actin binding"/>
    <property type="evidence" value="ECO:0007669"/>
    <property type="project" value="InterPro"/>
</dbReference>
<dbReference type="Pfam" id="PF01213">
    <property type="entry name" value="CAP_N-CM"/>
    <property type="match status" value="1"/>
</dbReference>
<dbReference type="AlphaFoldDB" id="A0A2G9UPB7"/>
<proteinExistence type="predicted"/>
<dbReference type="InterPro" id="IPR013992">
    <property type="entry name" value="Adenylate_cyclase-assoc_CAP_N"/>
</dbReference>
<dbReference type="Proteomes" id="UP000230423">
    <property type="component" value="Unassembled WGS sequence"/>
</dbReference>
<protein>
    <submittedName>
        <fullName evidence="1">Uncharacterized protein</fullName>
    </submittedName>
</protein>